<evidence type="ECO:0000313" key="2">
    <source>
        <dbReference type="EMBL" id="MFC6294113.1"/>
    </source>
</evidence>
<name>A0ABW1UG40_9LACO</name>
<dbReference type="Proteomes" id="UP001596227">
    <property type="component" value="Unassembled WGS sequence"/>
</dbReference>
<evidence type="ECO:0000313" key="3">
    <source>
        <dbReference type="Proteomes" id="UP001596227"/>
    </source>
</evidence>
<keyword evidence="3" id="KW-1185">Reference proteome</keyword>
<feature type="domain" description="Beta-lactamase-related" evidence="1">
    <location>
        <begin position="121"/>
        <end position="316"/>
    </location>
</feature>
<dbReference type="EMBL" id="JBHSSB010000006">
    <property type="protein sequence ID" value="MFC6294113.1"/>
    <property type="molecule type" value="Genomic_DNA"/>
</dbReference>
<dbReference type="InterPro" id="IPR012338">
    <property type="entry name" value="Beta-lactam/transpept-like"/>
</dbReference>
<evidence type="ECO:0000259" key="1">
    <source>
        <dbReference type="Pfam" id="PF00144"/>
    </source>
</evidence>
<comment type="caution">
    <text evidence="2">The sequence shown here is derived from an EMBL/GenBank/DDBJ whole genome shotgun (WGS) entry which is preliminary data.</text>
</comment>
<protein>
    <submittedName>
        <fullName evidence="2">Serine hydrolase</fullName>
    </submittedName>
</protein>
<accession>A0ABW1UG40</accession>
<gene>
    <name evidence="2" type="ORF">ACFQH1_02645</name>
</gene>
<dbReference type="RefSeq" id="WP_137608240.1">
    <property type="nucleotide sequence ID" value="NZ_BJDH01000013.1"/>
</dbReference>
<reference evidence="3" key="1">
    <citation type="journal article" date="2019" name="Int. J. Syst. Evol. Microbiol.">
        <title>The Global Catalogue of Microorganisms (GCM) 10K type strain sequencing project: providing services to taxonomists for standard genome sequencing and annotation.</title>
        <authorList>
            <consortium name="The Broad Institute Genomics Platform"/>
            <consortium name="The Broad Institute Genome Sequencing Center for Infectious Disease"/>
            <person name="Wu L."/>
            <person name="Ma J."/>
        </authorList>
    </citation>
    <scope>NUCLEOTIDE SEQUENCE [LARGE SCALE GENOMIC DNA]</scope>
    <source>
        <strain evidence="3">CCM 8934</strain>
    </source>
</reference>
<dbReference type="SUPFAM" id="SSF56601">
    <property type="entry name" value="beta-lactamase/transpeptidase-like"/>
    <property type="match status" value="1"/>
</dbReference>
<organism evidence="2 3">
    <name type="scientific">Lactiplantibacillus daoliensis</name>
    <dbReference type="NCBI Taxonomy" id="2559916"/>
    <lineage>
        <taxon>Bacteria</taxon>
        <taxon>Bacillati</taxon>
        <taxon>Bacillota</taxon>
        <taxon>Bacilli</taxon>
        <taxon>Lactobacillales</taxon>
        <taxon>Lactobacillaceae</taxon>
        <taxon>Lactiplantibacillus</taxon>
    </lineage>
</organism>
<dbReference type="Pfam" id="PF00144">
    <property type="entry name" value="Beta-lactamase"/>
    <property type="match status" value="1"/>
</dbReference>
<proteinExistence type="predicted"/>
<dbReference type="InterPro" id="IPR001466">
    <property type="entry name" value="Beta-lactam-related"/>
</dbReference>
<keyword evidence="2" id="KW-0378">Hydrolase</keyword>
<sequence>MKWKVIRSVLLLALIPIFIIVMIDLHDKKYSVDSNNIQPNLESRMNKKNVRNANLTGGRDKQVLAHLDKYVKLHPFSGTISSIENGKMQLQVNYGQKDSDTDITSDSAYHVGIQSVLNKAILLHLMNSGKLKYATTLAVYFRNLSGGKKYTVGDLLESRVSYSSLKPIPYNVSVESVLHSIQKGGLVINHGHGTFSTIDVFLLAQIISKATNTDYNEYVQNEVLKKFGVLDIGLMDGAPFLQNYTNNFKYPKKNQNIDFDRHYPATIEYIIGVNNLYCSNADTLKIILGIFNSNYLDNNQLKTLIKNMSFTKSGGRLTYFSDNNGCTSLITLYTGEMHAEIVTSNINAPRDELSEISKQISGK</sequence>
<dbReference type="GO" id="GO:0016787">
    <property type="term" value="F:hydrolase activity"/>
    <property type="evidence" value="ECO:0007669"/>
    <property type="project" value="UniProtKB-KW"/>
</dbReference>
<dbReference type="Gene3D" id="3.40.710.10">
    <property type="entry name" value="DD-peptidase/beta-lactamase superfamily"/>
    <property type="match status" value="1"/>
</dbReference>